<evidence type="ECO:0000313" key="3">
    <source>
        <dbReference type="Proteomes" id="UP000051184"/>
    </source>
</evidence>
<organism evidence="2 3">
    <name type="scientific">Cognatishimia activa</name>
    <dbReference type="NCBI Taxonomy" id="1715691"/>
    <lineage>
        <taxon>Bacteria</taxon>
        <taxon>Pseudomonadati</taxon>
        <taxon>Pseudomonadota</taxon>
        <taxon>Alphaproteobacteria</taxon>
        <taxon>Rhodobacterales</taxon>
        <taxon>Paracoccaceae</taxon>
        <taxon>Cognatishimia</taxon>
    </lineage>
</organism>
<keyword evidence="3" id="KW-1185">Reference proteome</keyword>
<accession>A0A0P1IV74</accession>
<evidence type="ECO:0000313" key="2">
    <source>
        <dbReference type="EMBL" id="CUK27463.1"/>
    </source>
</evidence>
<proteinExistence type="predicted"/>
<sequence>MVQSPKWSVARRASSTRPDLSKFQLIVLATMSLALVMCAVVLGREGRSGDPLNQTSAIVGTVFLMMPLVFFLAKRLGFAASPPFWFVMHAVSGFIGVALIAVHVAPVSSISPALVPLVSLVFLVCQGFWVRAFLSRRLSFLFARSPKSFAYTGKLPPNREAIAAVIKQKEELLKRLDPSASEATFSPRLRHWVRRPFKALRYDYLARKEGRLVGARGRAGLVLSYARQVHILVAGIFYLSLLAHVVVMLFFAGYAAKGGEAYWWHFTSWGAR</sequence>
<dbReference type="RefSeq" id="WP_058316379.1">
    <property type="nucleotide sequence ID" value="NZ_CYUE01000023.1"/>
</dbReference>
<keyword evidence="1" id="KW-0472">Membrane</keyword>
<evidence type="ECO:0008006" key="4">
    <source>
        <dbReference type="Google" id="ProtNLM"/>
    </source>
</evidence>
<dbReference type="OrthoDB" id="6159820at2"/>
<dbReference type="EMBL" id="CYUE01000023">
    <property type="protein sequence ID" value="CUK27463.1"/>
    <property type="molecule type" value="Genomic_DNA"/>
</dbReference>
<reference evidence="3" key="1">
    <citation type="submission" date="2015-09" db="EMBL/GenBank/DDBJ databases">
        <authorList>
            <person name="Rodrigo-Torres Lidia"/>
            <person name="Arahal R.David."/>
        </authorList>
    </citation>
    <scope>NUCLEOTIDE SEQUENCE [LARGE SCALE GENOMIC DNA]</scope>
    <source>
        <strain evidence="3">CECT 5114</strain>
    </source>
</reference>
<feature type="transmembrane region" description="Helical" evidence="1">
    <location>
        <begin position="231"/>
        <end position="256"/>
    </location>
</feature>
<feature type="transmembrane region" description="Helical" evidence="1">
    <location>
        <begin position="85"/>
        <end position="107"/>
    </location>
</feature>
<dbReference type="AlphaFoldDB" id="A0A0P1IV74"/>
<evidence type="ECO:0000256" key="1">
    <source>
        <dbReference type="SAM" id="Phobius"/>
    </source>
</evidence>
<feature type="transmembrane region" description="Helical" evidence="1">
    <location>
        <begin position="113"/>
        <end position="134"/>
    </location>
</feature>
<protein>
    <recommendedName>
        <fullName evidence="4">Cytochrome b561 domain-containing protein</fullName>
    </recommendedName>
</protein>
<keyword evidence="1" id="KW-1133">Transmembrane helix</keyword>
<dbReference type="Proteomes" id="UP000051184">
    <property type="component" value="Unassembled WGS sequence"/>
</dbReference>
<keyword evidence="1" id="KW-0812">Transmembrane</keyword>
<feature type="transmembrane region" description="Helical" evidence="1">
    <location>
        <begin position="20"/>
        <end position="42"/>
    </location>
</feature>
<name>A0A0P1IV74_9RHOB</name>
<gene>
    <name evidence="2" type="ORF">TA5114_03291</name>
</gene>
<feature type="transmembrane region" description="Helical" evidence="1">
    <location>
        <begin position="54"/>
        <end position="73"/>
    </location>
</feature>